<evidence type="ECO:0000313" key="2">
    <source>
        <dbReference type="Proteomes" id="UP000034163"/>
    </source>
</evidence>
<protein>
    <submittedName>
        <fullName evidence="1">Uncharacterized protein</fullName>
    </submittedName>
</protein>
<gene>
    <name evidence="1" type="ORF">UU72_C0024G0018</name>
</gene>
<dbReference type="Proteomes" id="UP000034163">
    <property type="component" value="Unassembled WGS sequence"/>
</dbReference>
<name>A0A0G0WVY6_UNCKA</name>
<comment type="caution">
    <text evidence="1">The sequence shown here is derived from an EMBL/GenBank/DDBJ whole genome shotgun (WGS) entry which is preliminary data.</text>
</comment>
<accession>A0A0G0WVY6</accession>
<reference evidence="1 2" key="1">
    <citation type="journal article" date="2015" name="Nature">
        <title>rRNA introns, odd ribosomes, and small enigmatic genomes across a large radiation of phyla.</title>
        <authorList>
            <person name="Brown C.T."/>
            <person name="Hug L.A."/>
            <person name="Thomas B.C."/>
            <person name="Sharon I."/>
            <person name="Castelle C.J."/>
            <person name="Singh A."/>
            <person name="Wilkins M.J."/>
            <person name="Williams K.H."/>
            <person name="Banfield J.F."/>
        </authorList>
    </citation>
    <scope>NUCLEOTIDE SEQUENCE [LARGE SCALE GENOMIC DNA]</scope>
</reference>
<evidence type="ECO:0000313" key="1">
    <source>
        <dbReference type="EMBL" id="KKS16292.1"/>
    </source>
</evidence>
<dbReference type="EMBL" id="LCBS01000024">
    <property type="protein sequence ID" value="KKS16292.1"/>
    <property type="molecule type" value="Genomic_DNA"/>
</dbReference>
<organism evidence="1 2">
    <name type="scientific">candidate division WWE3 bacterium GW2011_GWB1_41_6</name>
    <dbReference type="NCBI Taxonomy" id="1619112"/>
    <lineage>
        <taxon>Bacteria</taxon>
        <taxon>Katanobacteria</taxon>
    </lineage>
</organism>
<sequence length="163" mass="18911">MNVGNRIMYVSVGPKDIELLRILCNKLLAILKNPRMSSDRFPVFQPVILRMDVGRERVSWLIGLRALEIFEHSSRRKTEVLENHLDVGLEYVKGHYAKLTEFSGTWYWKFSGGNITEVSFGLYERVSLSLPGDAAIFDLLKELREFAIRVNEQNAHFVRNKLR</sequence>
<dbReference type="AlphaFoldDB" id="A0A0G0WVY6"/>
<proteinExistence type="predicted"/>